<dbReference type="PIRSF" id="PIRSF006232">
    <property type="entry name" value="Pirin"/>
    <property type="match status" value="1"/>
</dbReference>
<dbReference type="GO" id="GO:0008127">
    <property type="term" value="F:quercetin 2,3-dioxygenase activity"/>
    <property type="evidence" value="ECO:0007669"/>
    <property type="project" value="UniProtKB-EC"/>
</dbReference>
<keyword evidence="2" id="KW-0479">Metal-binding</keyword>
<evidence type="ECO:0000256" key="2">
    <source>
        <dbReference type="PIRSR" id="PIRSR006232-1"/>
    </source>
</evidence>
<dbReference type="GO" id="GO:0046872">
    <property type="term" value="F:metal ion binding"/>
    <property type="evidence" value="ECO:0007669"/>
    <property type="project" value="UniProtKB-KW"/>
</dbReference>
<evidence type="ECO:0000313" key="7">
    <source>
        <dbReference type="Proteomes" id="UP000675882"/>
    </source>
</evidence>
<keyword evidence="2" id="KW-0408">Iron</keyword>
<accession>A0A916FAZ5</accession>
<feature type="binding site" evidence="2">
    <location>
        <position position="63"/>
    </location>
    <ligand>
        <name>Fe cation</name>
        <dbReference type="ChEBI" id="CHEBI:24875"/>
    </ligand>
</feature>
<feature type="domain" description="Pirin C-terminal" evidence="5">
    <location>
        <begin position="182"/>
        <end position="283"/>
    </location>
</feature>
<dbReference type="CDD" id="cd02247">
    <property type="entry name" value="cupin_pirin_C"/>
    <property type="match status" value="1"/>
</dbReference>
<evidence type="ECO:0000256" key="1">
    <source>
        <dbReference type="ARBA" id="ARBA00008416"/>
    </source>
</evidence>
<dbReference type="AlphaFoldDB" id="A0A916FAZ5"/>
<dbReference type="EC" id="1.13.11.24" evidence="6"/>
<dbReference type="PANTHER" id="PTHR43594:SF1">
    <property type="entry name" value="QUERCETIN 2,3-DIOXYGENASE PA2418-RELATED"/>
    <property type="match status" value="1"/>
</dbReference>
<proteinExistence type="inferred from homology"/>
<dbReference type="EMBL" id="CAJNBL010000040">
    <property type="protein sequence ID" value="CAE6731714.1"/>
    <property type="molecule type" value="Genomic_DNA"/>
</dbReference>
<comment type="similarity">
    <text evidence="1 3">Belongs to the pirin family.</text>
</comment>
<dbReference type="InterPro" id="IPR003829">
    <property type="entry name" value="Pirin_N_dom"/>
</dbReference>
<gene>
    <name evidence="6" type="ORF">NTGZN8_50076</name>
</gene>
<protein>
    <submittedName>
        <fullName evidence="6">Quercetin 2,3-dioxygenase</fullName>
        <ecNumber evidence="6">1.13.11.24</ecNumber>
    </submittedName>
</protein>
<dbReference type="InterPro" id="IPR053186">
    <property type="entry name" value="QDO-related"/>
</dbReference>
<name>A0A916FAZ5_9PROT</name>
<keyword evidence="7" id="KW-1185">Reference proteome</keyword>
<dbReference type="Pfam" id="PF05726">
    <property type="entry name" value="Pirin_C"/>
    <property type="match status" value="1"/>
</dbReference>
<dbReference type="Proteomes" id="UP000675882">
    <property type="component" value="Unassembled WGS sequence"/>
</dbReference>
<dbReference type="InterPro" id="IPR011051">
    <property type="entry name" value="RmlC_Cupin_sf"/>
</dbReference>
<feature type="binding site" evidence="2">
    <location>
        <position position="61"/>
    </location>
    <ligand>
        <name>Fe cation</name>
        <dbReference type="ChEBI" id="CHEBI:24875"/>
    </ligand>
</feature>
<organism evidence="6 7">
    <name type="scientific">Candidatus Nitrotoga fabula</name>
    <dbReference type="NCBI Taxonomy" id="2182327"/>
    <lineage>
        <taxon>Bacteria</taxon>
        <taxon>Pseudomonadati</taxon>
        <taxon>Pseudomonadota</taxon>
        <taxon>Betaproteobacteria</taxon>
        <taxon>Nitrosomonadales</taxon>
        <taxon>Gallionellaceae</taxon>
        <taxon>Candidatus Nitrotoga</taxon>
    </lineage>
</organism>
<sequence>MKQVLGVYSAPQQHWVGDGFPVRSLFSYQSHGKELSPFLLLDRAGPAEFTPAARPRGVGQHPHRGFETVTIVYKGEVAHRDSTGKSGVIGPGDVQWMTAASGILHEEFHSEAFTRSGGILDMVQLWVNLPAKDKMAAPGYQAILNADIPAVPLAGGAGSVRIIAGNYAGHTGPARTFTPMNVWDIQLKAGHQVDLPAVEGWNTAVIVLHGTARVCGDATAHEAQMVLLGSGGEHFTVEASSDAVMLLLGGEPIEEPIAGHGPFVMNTQDEIIQAIQDFNSGYFDRSAVELFYGLQYCFTGGCCGDSRHGIGISCGSYF</sequence>
<dbReference type="RefSeq" id="WP_213036544.1">
    <property type="nucleotide sequence ID" value="NZ_CAJNBL010000040.1"/>
</dbReference>
<evidence type="ECO:0000256" key="3">
    <source>
        <dbReference type="RuleBase" id="RU003457"/>
    </source>
</evidence>
<comment type="caution">
    <text evidence="6">The sequence shown here is derived from an EMBL/GenBank/DDBJ whole genome shotgun (WGS) entry which is preliminary data.</text>
</comment>
<evidence type="ECO:0000313" key="6">
    <source>
        <dbReference type="EMBL" id="CAE6731714.1"/>
    </source>
</evidence>
<feature type="domain" description="Pirin N-terminal" evidence="4">
    <location>
        <begin position="21"/>
        <end position="127"/>
    </location>
</feature>
<dbReference type="PANTHER" id="PTHR43594">
    <property type="entry name" value="QUERCETIN 2,3-DIOXYGENASE"/>
    <property type="match status" value="1"/>
</dbReference>
<dbReference type="InterPro" id="IPR008778">
    <property type="entry name" value="Pirin_C_dom"/>
</dbReference>
<evidence type="ECO:0000259" key="4">
    <source>
        <dbReference type="Pfam" id="PF02678"/>
    </source>
</evidence>
<feature type="binding site" evidence="2">
    <location>
        <position position="105"/>
    </location>
    <ligand>
        <name>Fe cation</name>
        <dbReference type="ChEBI" id="CHEBI:24875"/>
    </ligand>
</feature>
<dbReference type="Pfam" id="PF02678">
    <property type="entry name" value="Pirin"/>
    <property type="match status" value="1"/>
</dbReference>
<dbReference type="SUPFAM" id="SSF51182">
    <property type="entry name" value="RmlC-like cupins"/>
    <property type="match status" value="1"/>
</dbReference>
<dbReference type="Gene3D" id="2.60.120.10">
    <property type="entry name" value="Jelly Rolls"/>
    <property type="match status" value="2"/>
</dbReference>
<dbReference type="CDD" id="cd02909">
    <property type="entry name" value="cupin_pirin_N"/>
    <property type="match status" value="1"/>
</dbReference>
<dbReference type="InterPro" id="IPR012093">
    <property type="entry name" value="Pirin"/>
</dbReference>
<reference evidence="6" key="1">
    <citation type="submission" date="2021-02" db="EMBL/GenBank/DDBJ databases">
        <authorList>
            <person name="Han P."/>
        </authorList>
    </citation>
    <scope>NUCLEOTIDE SEQUENCE</scope>
    <source>
        <strain evidence="6">Candidatus Nitrotoga sp. ZN8</strain>
    </source>
</reference>
<keyword evidence="6" id="KW-0560">Oxidoreductase</keyword>
<feature type="binding site" evidence="2">
    <location>
        <position position="107"/>
    </location>
    <ligand>
        <name>Fe cation</name>
        <dbReference type="ChEBI" id="CHEBI:24875"/>
    </ligand>
</feature>
<comment type="cofactor">
    <cofactor evidence="2">
        <name>Fe cation</name>
        <dbReference type="ChEBI" id="CHEBI:24875"/>
    </cofactor>
    <text evidence="2">Binds 1 Fe cation per subunit.</text>
</comment>
<evidence type="ECO:0000259" key="5">
    <source>
        <dbReference type="Pfam" id="PF05726"/>
    </source>
</evidence>
<dbReference type="InterPro" id="IPR014710">
    <property type="entry name" value="RmlC-like_jellyroll"/>
</dbReference>